<proteinExistence type="inferred from homology"/>
<dbReference type="PANTHER" id="PTHR43335:SF4">
    <property type="entry name" value="ABC TRANSPORTER, ATP-BINDING PROTEIN"/>
    <property type="match status" value="1"/>
</dbReference>
<evidence type="ECO:0000256" key="4">
    <source>
        <dbReference type="ARBA" id="ARBA00022840"/>
    </source>
</evidence>
<dbReference type="PANTHER" id="PTHR43335">
    <property type="entry name" value="ABC TRANSPORTER, ATP-BINDING PROTEIN"/>
    <property type="match status" value="1"/>
</dbReference>
<name>A0A444VRM5_9FLAO</name>
<dbReference type="Pfam" id="PF00005">
    <property type="entry name" value="ABC_tran"/>
    <property type="match status" value="1"/>
</dbReference>
<organism evidence="6 7">
    <name type="scientific">Flagellimonas olearia</name>
    <dbReference type="NCBI Taxonomy" id="552546"/>
    <lineage>
        <taxon>Bacteria</taxon>
        <taxon>Pseudomonadati</taxon>
        <taxon>Bacteroidota</taxon>
        <taxon>Flavobacteriia</taxon>
        <taxon>Flavobacteriales</taxon>
        <taxon>Flavobacteriaceae</taxon>
        <taxon>Flagellimonas</taxon>
    </lineage>
</organism>
<dbReference type="CDD" id="cd03230">
    <property type="entry name" value="ABC_DR_subfamily_A"/>
    <property type="match status" value="1"/>
</dbReference>
<dbReference type="SUPFAM" id="SSF52540">
    <property type="entry name" value="P-loop containing nucleoside triphosphate hydrolases"/>
    <property type="match status" value="1"/>
</dbReference>
<dbReference type="EMBL" id="JJMP01000001">
    <property type="protein sequence ID" value="RYC53458.1"/>
    <property type="molecule type" value="Genomic_DNA"/>
</dbReference>
<keyword evidence="2" id="KW-0813">Transport</keyword>
<dbReference type="InterPro" id="IPR003593">
    <property type="entry name" value="AAA+_ATPase"/>
</dbReference>
<feature type="domain" description="ABC transporter" evidence="5">
    <location>
        <begin position="6"/>
        <end position="237"/>
    </location>
</feature>
<sequence length="315" mass="35173">MKTSIIELKGLTKTYGLTHVVDNLDLNIEKGEIFGLLGPNGAGKTTTILMMLGLVEPTSGTPLISGHNATTNPISIKSKVGYMPDNIGFYDQMTGLENLMYIGQLNGLSRFEVEKMAIEVMDTVGLSHAINMKTATFSRGMKQRLGLAEVLIKQPEIIILDEPTLGIDPTGVKAFLELIKQLSHKKGLTVLLSSHHLNQVQQVCDRVGIFVKGKLLAEGNISELSKKLFPEASYQIYLTLKEPIQIPWKDQLDLMQLHHIEKVTIKENQIHIACNKDLTPDIVRFMATKNYDIIGVHQKEYGLVEIYQKYFENPT</sequence>
<evidence type="ECO:0000256" key="1">
    <source>
        <dbReference type="ARBA" id="ARBA00005417"/>
    </source>
</evidence>
<evidence type="ECO:0000259" key="5">
    <source>
        <dbReference type="PROSITE" id="PS50893"/>
    </source>
</evidence>
<dbReference type="GO" id="GO:0016887">
    <property type="term" value="F:ATP hydrolysis activity"/>
    <property type="evidence" value="ECO:0007669"/>
    <property type="project" value="InterPro"/>
</dbReference>
<evidence type="ECO:0000313" key="6">
    <source>
        <dbReference type="EMBL" id="RYC53458.1"/>
    </source>
</evidence>
<protein>
    <submittedName>
        <fullName evidence="6">ABC transporter ATP-binding protein</fullName>
    </submittedName>
</protein>
<dbReference type="GO" id="GO:0005524">
    <property type="term" value="F:ATP binding"/>
    <property type="evidence" value="ECO:0007669"/>
    <property type="project" value="UniProtKB-KW"/>
</dbReference>
<evidence type="ECO:0000313" key="7">
    <source>
        <dbReference type="Proteomes" id="UP000290261"/>
    </source>
</evidence>
<dbReference type="Proteomes" id="UP000290261">
    <property type="component" value="Unassembled WGS sequence"/>
</dbReference>
<dbReference type="InterPro" id="IPR027417">
    <property type="entry name" value="P-loop_NTPase"/>
</dbReference>
<dbReference type="Gene3D" id="3.40.50.300">
    <property type="entry name" value="P-loop containing nucleotide triphosphate hydrolases"/>
    <property type="match status" value="1"/>
</dbReference>
<dbReference type="PROSITE" id="PS50893">
    <property type="entry name" value="ABC_TRANSPORTER_2"/>
    <property type="match status" value="1"/>
</dbReference>
<evidence type="ECO:0000256" key="3">
    <source>
        <dbReference type="ARBA" id="ARBA00022741"/>
    </source>
</evidence>
<keyword evidence="4 6" id="KW-0067">ATP-binding</keyword>
<reference evidence="6 7" key="1">
    <citation type="submission" date="2014-04" db="EMBL/GenBank/DDBJ databases">
        <title>Whole genome of Muricauda olearia.</title>
        <authorList>
            <person name="Zhang X.-H."/>
            <person name="Tang K."/>
        </authorList>
    </citation>
    <scope>NUCLEOTIDE SEQUENCE [LARGE SCALE GENOMIC DNA]</scope>
    <source>
        <strain evidence="6 7">Th120</strain>
    </source>
</reference>
<gene>
    <name evidence="6" type="ORF">DN53_04385</name>
</gene>
<dbReference type="SMART" id="SM00382">
    <property type="entry name" value="AAA"/>
    <property type="match status" value="1"/>
</dbReference>
<keyword evidence="7" id="KW-1185">Reference proteome</keyword>
<comment type="caution">
    <text evidence="6">The sequence shown here is derived from an EMBL/GenBank/DDBJ whole genome shotgun (WGS) entry which is preliminary data.</text>
</comment>
<keyword evidence="3" id="KW-0547">Nucleotide-binding</keyword>
<comment type="similarity">
    <text evidence="1">Belongs to the ABC transporter superfamily.</text>
</comment>
<evidence type="ECO:0000256" key="2">
    <source>
        <dbReference type="ARBA" id="ARBA00022448"/>
    </source>
</evidence>
<dbReference type="AlphaFoldDB" id="A0A444VRM5"/>
<accession>A0A444VRM5</accession>
<dbReference type="InterPro" id="IPR003439">
    <property type="entry name" value="ABC_transporter-like_ATP-bd"/>
</dbReference>
<dbReference type="RefSeq" id="WP_129653128.1">
    <property type="nucleotide sequence ID" value="NZ_ML142907.1"/>
</dbReference>